<evidence type="ECO:0000313" key="3">
    <source>
        <dbReference type="Proteomes" id="UP000231569"/>
    </source>
</evidence>
<dbReference type="EMBL" id="PFEE01000040">
    <property type="protein sequence ID" value="PJE63707.1"/>
    <property type="molecule type" value="Genomic_DNA"/>
</dbReference>
<evidence type="ECO:0000313" key="2">
    <source>
        <dbReference type="EMBL" id="PJE63707.1"/>
    </source>
</evidence>
<proteinExistence type="predicted"/>
<keyword evidence="1" id="KW-0472">Membrane</keyword>
<gene>
    <name evidence="2" type="ORF">COU89_01870</name>
</gene>
<dbReference type="AlphaFoldDB" id="A0A2M8KUU3"/>
<protein>
    <submittedName>
        <fullName evidence="2">Uncharacterized protein</fullName>
    </submittedName>
</protein>
<evidence type="ECO:0000256" key="1">
    <source>
        <dbReference type="SAM" id="Phobius"/>
    </source>
</evidence>
<name>A0A2M8KUU3_9BACT</name>
<dbReference type="Proteomes" id="UP000231569">
    <property type="component" value="Unassembled WGS sequence"/>
</dbReference>
<feature type="transmembrane region" description="Helical" evidence="1">
    <location>
        <begin position="6"/>
        <end position="27"/>
    </location>
</feature>
<sequence length="153" mass="16906">MENPKVIAAIIGAVVLILIGSVWFFVFRETPTGNQEQLEQVLPEGMEVEPVEASVKVAIEPIENNRKVRLTIDNIPSKYKTIEYDLLYDAKDGVPRGVQGTITLDGSSYEKDIVLGSCSTNVCTYDEGVTEVKLTMRFSDGSSARVFDKTFPL</sequence>
<keyword evidence="1" id="KW-1133">Transmembrane helix</keyword>
<accession>A0A2M8KUU3</accession>
<comment type="caution">
    <text evidence="2">The sequence shown here is derived from an EMBL/GenBank/DDBJ whole genome shotgun (WGS) entry which is preliminary data.</text>
</comment>
<reference evidence="3" key="1">
    <citation type="submission" date="2017-09" db="EMBL/GenBank/DDBJ databases">
        <title>Depth-based differentiation of microbial function through sediment-hosted aquifers and enrichment of novel symbionts in the deep terrestrial subsurface.</title>
        <authorList>
            <person name="Probst A.J."/>
            <person name="Ladd B."/>
            <person name="Jarett J.K."/>
            <person name="Geller-Mcgrath D.E."/>
            <person name="Sieber C.M.K."/>
            <person name="Emerson J.B."/>
            <person name="Anantharaman K."/>
            <person name="Thomas B.C."/>
            <person name="Malmstrom R."/>
            <person name="Stieglmeier M."/>
            <person name="Klingl A."/>
            <person name="Woyke T."/>
            <person name="Ryan C.M."/>
            <person name="Banfield J.F."/>
        </authorList>
    </citation>
    <scope>NUCLEOTIDE SEQUENCE [LARGE SCALE GENOMIC DNA]</scope>
</reference>
<organism evidence="2 3">
    <name type="scientific">Candidatus Roizmanbacteria bacterium CG10_big_fil_rev_8_21_14_0_10_45_7</name>
    <dbReference type="NCBI Taxonomy" id="1974854"/>
    <lineage>
        <taxon>Bacteria</taxon>
        <taxon>Candidatus Roizmaniibacteriota</taxon>
    </lineage>
</organism>
<keyword evidence="1" id="KW-0812">Transmembrane</keyword>